<dbReference type="InParanoid" id="A0A0C2WPD1"/>
<gene>
    <name evidence="2" type="ORF">M378DRAFT_15832</name>
</gene>
<protein>
    <recommendedName>
        <fullName evidence="1">Aldehyde dehydrogenase domain-containing protein</fullName>
    </recommendedName>
</protein>
<dbReference type="AlphaFoldDB" id="A0A0C2WPD1"/>
<organism evidence="2 3">
    <name type="scientific">Amanita muscaria (strain Koide BX008)</name>
    <dbReference type="NCBI Taxonomy" id="946122"/>
    <lineage>
        <taxon>Eukaryota</taxon>
        <taxon>Fungi</taxon>
        <taxon>Dikarya</taxon>
        <taxon>Basidiomycota</taxon>
        <taxon>Agaricomycotina</taxon>
        <taxon>Agaricomycetes</taxon>
        <taxon>Agaricomycetidae</taxon>
        <taxon>Agaricales</taxon>
        <taxon>Pluteineae</taxon>
        <taxon>Amanitaceae</taxon>
        <taxon>Amanita</taxon>
    </lineage>
</organism>
<dbReference type="HOGENOM" id="CLU_2721678_0_0_1"/>
<proteinExistence type="predicted"/>
<dbReference type="Gene3D" id="3.40.605.10">
    <property type="entry name" value="Aldehyde Dehydrogenase, Chain A, domain 1"/>
    <property type="match status" value="1"/>
</dbReference>
<evidence type="ECO:0000259" key="1">
    <source>
        <dbReference type="Pfam" id="PF00171"/>
    </source>
</evidence>
<dbReference type="InterPro" id="IPR016162">
    <property type="entry name" value="Ald_DH_N"/>
</dbReference>
<dbReference type="EMBL" id="KN818348">
    <property type="protein sequence ID" value="KIL58093.1"/>
    <property type="molecule type" value="Genomic_DNA"/>
</dbReference>
<dbReference type="Proteomes" id="UP000054549">
    <property type="component" value="Unassembled WGS sequence"/>
</dbReference>
<accession>A0A0C2WPD1</accession>
<name>A0A0C2WPD1_AMAMK</name>
<feature type="domain" description="Aldehyde dehydrogenase" evidence="1">
    <location>
        <begin position="30"/>
        <end position="71"/>
    </location>
</feature>
<keyword evidence="3" id="KW-1185">Reference proteome</keyword>
<dbReference type="SUPFAM" id="SSF53720">
    <property type="entry name" value="ALDH-like"/>
    <property type="match status" value="1"/>
</dbReference>
<dbReference type="STRING" id="946122.A0A0C2WPD1"/>
<reference evidence="2 3" key="1">
    <citation type="submission" date="2014-04" db="EMBL/GenBank/DDBJ databases">
        <title>Evolutionary Origins and Diversification of the Mycorrhizal Mutualists.</title>
        <authorList>
            <consortium name="DOE Joint Genome Institute"/>
            <consortium name="Mycorrhizal Genomics Consortium"/>
            <person name="Kohler A."/>
            <person name="Kuo A."/>
            <person name="Nagy L.G."/>
            <person name="Floudas D."/>
            <person name="Copeland A."/>
            <person name="Barry K.W."/>
            <person name="Cichocki N."/>
            <person name="Veneault-Fourrey C."/>
            <person name="LaButti K."/>
            <person name="Lindquist E.A."/>
            <person name="Lipzen A."/>
            <person name="Lundell T."/>
            <person name="Morin E."/>
            <person name="Murat C."/>
            <person name="Riley R."/>
            <person name="Ohm R."/>
            <person name="Sun H."/>
            <person name="Tunlid A."/>
            <person name="Henrissat B."/>
            <person name="Grigoriev I.V."/>
            <person name="Hibbett D.S."/>
            <person name="Martin F."/>
        </authorList>
    </citation>
    <scope>NUCLEOTIDE SEQUENCE [LARGE SCALE GENOMIC DNA]</scope>
    <source>
        <strain evidence="2 3">Koide BX008</strain>
    </source>
</reference>
<sequence>MPSTYSHHFDTPVFKGAVTINTGLYINGQWVDPVEGDTIDIVNPTTGRKITAVAGGSAKDVDIAVQAAKKGY</sequence>
<evidence type="ECO:0000313" key="2">
    <source>
        <dbReference type="EMBL" id="KIL58093.1"/>
    </source>
</evidence>
<dbReference type="OrthoDB" id="310895at2759"/>
<dbReference type="InterPro" id="IPR016161">
    <property type="entry name" value="Ald_DH/histidinol_DH"/>
</dbReference>
<evidence type="ECO:0000313" key="3">
    <source>
        <dbReference type="Proteomes" id="UP000054549"/>
    </source>
</evidence>
<dbReference type="Pfam" id="PF00171">
    <property type="entry name" value="Aldedh"/>
    <property type="match status" value="1"/>
</dbReference>
<dbReference type="InterPro" id="IPR015590">
    <property type="entry name" value="Aldehyde_DH_dom"/>
</dbReference>
<dbReference type="GO" id="GO:0016491">
    <property type="term" value="F:oxidoreductase activity"/>
    <property type="evidence" value="ECO:0007669"/>
    <property type="project" value="InterPro"/>
</dbReference>